<reference evidence="2 3" key="1">
    <citation type="submission" date="2024-03" db="EMBL/GenBank/DDBJ databases">
        <title>Complete genome sequence of the green alga Chloropicon roscoffensis RCC1871.</title>
        <authorList>
            <person name="Lemieux C."/>
            <person name="Pombert J.-F."/>
            <person name="Otis C."/>
            <person name="Turmel M."/>
        </authorList>
    </citation>
    <scope>NUCLEOTIDE SEQUENCE [LARGE SCALE GENOMIC DNA]</scope>
    <source>
        <strain evidence="2 3">RCC1871</strain>
    </source>
</reference>
<evidence type="ECO:0000256" key="1">
    <source>
        <dbReference type="SAM" id="Phobius"/>
    </source>
</evidence>
<keyword evidence="3" id="KW-1185">Reference proteome</keyword>
<gene>
    <name evidence="2" type="ORF">HKI87_19g89080</name>
</gene>
<dbReference type="Proteomes" id="UP001472866">
    <property type="component" value="Chromosome 19"/>
</dbReference>
<keyword evidence="1" id="KW-0812">Transmembrane</keyword>
<dbReference type="AlphaFoldDB" id="A0AAX4PNS5"/>
<evidence type="ECO:0000313" key="3">
    <source>
        <dbReference type="Proteomes" id="UP001472866"/>
    </source>
</evidence>
<proteinExistence type="predicted"/>
<dbReference type="EMBL" id="CP151519">
    <property type="protein sequence ID" value="WZN67333.1"/>
    <property type="molecule type" value="Genomic_DNA"/>
</dbReference>
<keyword evidence="1" id="KW-0472">Membrane</keyword>
<sequence>MAKGGDNKKLKHKSSEVYSVVDLENGNGGGVLSFGSAKSLLGRGTRPLRRAGSDGMGADLFDYTRKLSHSSGSSTTSSSTSSKIRRVAISIGGVLGALLVVELIVVIGFMARPTIGAMSSLKSVLDDFGGYGEPGHNPKVNVMLNIDTGGNLTNILGDPSGLMQMGAQLLAPTLAPSATPLEVKSVTETTLPAEEVSEFHSWCVAASCSSSSGGVVDVESKCRALDADLLTASKNGAPVIPLPARYCGALKQLSEDGCLCDGSGLAAVSSDTSRLVSMAQVSGAMCGLSGIRSGGGC</sequence>
<feature type="transmembrane region" description="Helical" evidence="1">
    <location>
        <begin position="87"/>
        <end position="111"/>
    </location>
</feature>
<name>A0AAX4PNS5_9CHLO</name>
<protein>
    <submittedName>
        <fullName evidence="2">Uncharacterized protein</fullName>
    </submittedName>
</protein>
<organism evidence="2 3">
    <name type="scientific">Chloropicon roscoffensis</name>
    <dbReference type="NCBI Taxonomy" id="1461544"/>
    <lineage>
        <taxon>Eukaryota</taxon>
        <taxon>Viridiplantae</taxon>
        <taxon>Chlorophyta</taxon>
        <taxon>Chloropicophyceae</taxon>
        <taxon>Chloropicales</taxon>
        <taxon>Chloropicaceae</taxon>
        <taxon>Chloropicon</taxon>
    </lineage>
</organism>
<accession>A0AAX4PNS5</accession>
<keyword evidence="1" id="KW-1133">Transmembrane helix</keyword>
<evidence type="ECO:0000313" key="2">
    <source>
        <dbReference type="EMBL" id="WZN67333.1"/>
    </source>
</evidence>